<organism evidence="1 2">
    <name type="scientific">Protea cynaroides</name>
    <dbReference type="NCBI Taxonomy" id="273540"/>
    <lineage>
        <taxon>Eukaryota</taxon>
        <taxon>Viridiplantae</taxon>
        <taxon>Streptophyta</taxon>
        <taxon>Embryophyta</taxon>
        <taxon>Tracheophyta</taxon>
        <taxon>Spermatophyta</taxon>
        <taxon>Magnoliopsida</taxon>
        <taxon>Proteales</taxon>
        <taxon>Proteaceae</taxon>
        <taxon>Protea</taxon>
    </lineage>
</organism>
<sequence length="240" mass="27186">MRKLKVLIVVNHGRIHTKLTSFKTLSELAGLKRIRLEKVSIPSLHEFRMPLPNLQKISLVMCEVGQALMQCTINVPYVLPNLVEINIDFCEDLVELPSWICDIICLQTLSITNCHNLSALPERIGCITDLELLRLHACTGLSKLPDSIRGLQKLRFFDISDCFNLEMLPDGMCELRCLKKLDMRGCIALMELPPSAKNLVHLKEVICDEDTASLWEPLSSNLKLTVLKKNINLDWLGIDN</sequence>
<name>A0A9Q0HCT8_9MAGN</name>
<comment type="caution">
    <text evidence="1">The sequence shown here is derived from an EMBL/GenBank/DDBJ whole genome shotgun (WGS) entry which is preliminary data.</text>
</comment>
<gene>
    <name evidence="1" type="ORF">NE237_023996</name>
</gene>
<protein>
    <recommendedName>
        <fullName evidence="3">Disease resistance protein</fullName>
    </recommendedName>
</protein>
<dbReference type="InterPro" id="IPR032675">
    <property type="entry name" value="LRR_dom_sf"/>
</dbReference>
<accession>A0A9Q0HCT8</accession>
<evidence type="ECO:0008006" key="3">
    <source>
        <dbReference type="Google" id="ProtNLM"/>
    </source>
</evidence>
<dbReference type="AlphaFoldDB" id="A0A9Q0HCT8"/>
<evidence type="ECO:0000313" key="2">
    <source>
        <dbReference type="Proteomes" id="UP001141806"/>
    </source>
</evidence>
<dbReference type="Proteomes" id="UP001141806">
    <property type="component" value="Unassembled WGS sequence"/>
</dbReference>
<dbReference type="EMBL" id="JAMYWD010000008">
    <property type="protein sequence ID" value="KAJ4964057.1"/>
    <property type="molecule type" value="Genomic_DNA"/>
</dbReference>
<dbReference type="PANTHER" id="PTHR36766">
    <property type="entry name" value="PLANT BROAD-SPECTRUM MILDEW RESISTANCE PROTEIN RPW8"/>
    <property type="match status" value="1"/>
</dbReference>
<proteinExistence type="predicted"/>
<reference evidence="1" key="1">
    <citation type="journal article" date="2023" name="Plant J.">
        <title>The genome of the king protea, Protea cynaroides.</title>
        <authorList>
            <person name="Chang J."/>
            <person name="Duong T.A."/>
            <person name="Schoeman C."/>
            <person name="Ma X."/>
            <person name="Roodt D."/>
            <person name="Barker N."/>
            <person name="Li Z."/>
            <person name="Van de Peer Y."/>
            <person name="Mizrachi E."/>
        </authorList>
    </citation>
    <scope>NUCLEOTIDE SEQUENCE</scope>
    <source>
        <tissue evidence="1">Young leaves</tissue>
    </source>
</reference>
<dbReference type="SUPFAM" id="SSF52047">
    <property type="entry name" value="RNI-like"/>
    <property type="match status" value="1"/>
</dbReference>
<dbReference type="PANTHER" id="PTHR36766:SF3">
    <property type="entry name" value="RPW8 DOMAIN-CONTAINING PROTEIN"/>
    <property type="match status" value="1"/>
</dbReference>
<keyword evidence="2" id="KW-1185">Reference proteome</keyword>
<dbReference type="Gene3D" id="3.80.10.10">
    <property type="entry name" value="Ribonuclease Inhibitor"/>
    <property type="match status" value="1"/>
</dbReference>
<evidence type="ECO:0000313" key="1">
    <source>
        <dbReference type="EMBL" id="KAJ4964057.1"/>
    </source>
</evidence>
<dbReference type="OrthoDB" id="2016095at2759"/>